<feature type="region of interest" description="Disordered" evidence="1">
    <location>
        <begin position="291"/>
        <end position="359"/>
    </location>
</feature>
<dbReference type="AlphaFoldDB" id="K6V9R3"/>
<keyword evidence="2" id="KW-1133">Transmembrane helix</keyword>
<organism evidence="3 4">
    <name type="scientific">Austwickia chelonae NBRC 105200</name>
    <dbReference type="NCBI Taxonomy" id="1184607"/>
    <lineage>
        <taxon>Bacteria</taxon>
        <taxon>Bacillati</taxon>
        <taxon>Actinomycetota</taxon>
        <taxon>Actinomycetes</taxon>
        <taxon>Micrococcales</taxon>
        <taxon>Dermatophilaceae</taxon>
        <taxon>Austwickia</taxon>
    </lineage>
</organism>
<protein>
    <recommendedName>
        <fullName evidence="5">EamA domain-containing protein</fullName>
    </recommendedName>
</protein>
<gene>
    <name evidence="3" type="ORF">AUCHE_17_01890</name>
</gene>
<keyword evidence="4" id="KW-1185">Reference proteome</keyword>
<feature type="transmembrane region" description="Helical" evidence="2">
    <location>
        <begin position="245"/>
        <end position="264"/>
    </location>
</feature>
<name>K6V9R3_9MICO</name>
<accession>K6V9R3</accession>
<feature type="transmembrane region" description="Helical" evidence="2">
    <location>
        <begin position="126"/>
        <end position="146"/>
    </location>
</feature>
<reference evidence="3 4" key="1">
    <citation type="submission" date="2012-08" db="EMBL/GenBank/DDBJ databases">
        <title>Whole genome shotgun sequence of Austwickia chelonae NBRC 105200.</title>
        <authorList>
            <person name="Yoshida I."/>
            <person name="Hosoyama A."/>
            <person name="Tsuchikane K."/>
            <person name="Katsumata H."/>
            <person name="Ando Y."/>
            <person name="Ohji S."/>
            <person name="Hamada M."/>
            <person name="Tamura T."/>
            <person name="Yamazoe A."/>
            <person name="Yamazaki S."/>
            <person name="Fujita N."/>
        </authorList>
    </citation>
    <scope>NUCLEOTIDE SEQUENCE [LARGE SCALE GENOMIC DNA]</scope>
    <source>
        <strain evidence="3 4">NBRC 105200</strain>
    </source>
</reference>
<feature type="transmembrane region" description="Helical" evidence="2">
    <location>
        <begin position="69"/>
        <end position="90"/>
    </location>
</feature>
<feature type="transmembrane region" description="Helical" evidence="2">
    <location>
        <begin position="152"/>
        <end position="171"/>
    </location>
</feature>
<sequence>MKETTASENSFLFVLVVVTAVILQGVGASFVGNTISPKMSAFTVFVAFAVAEMLGAASRLGTLQPKHQATFRNICLINVYTAGAFVLLYLSMTLTLPTAASVVETAVAPVLFGLSSRGRRSALPSVSLYLIAVAVVAFLVLSASTGSPFRTAAGLLVAAGAGLCALGVIRVGRRLGKQGCSTWYINSIRFHGCWVAAAALFALSPGENPPSGADLATIVAVALIGITAPVVLFQYGITRTPVRTTAFVVSVLPAVVFCTDLFVFGVADPLVAVPLACVLAAAWLGIRKTEPAAAEEDTPQPPTGSEQSRPATAEGAEDADATPEDADAGDVSPRARHASDAPPGSTTRTTPEPHPETPQ</sequence>
<feature type="transmembrane region" description="Helical" evidence="2">
    <location>
        <begin position="183"/>
        <end position="203"/>
    </location>
</feature>
<keyword evidence="2" id="KW-0472">Membrane</keyword>
<evidence type="ECO:0008006" key="5">
    <source>
        <dbReference type="Google" id="ProtNLM"/>
    </source>
</evidence>
<feature type="transmembrane region" description="Helical" evidence="2">
    <location>
        <begin position="96"/>
        <end position="114"/>
    </location>
</feature>
<feature type="compositionally biased region" description="Acidic residues" evidence="1">
    <location>
        <begin position="315"/>
        <end position="328"/>
    </location>
</feature>
<feature type="transmembrane region" description="Helical" evidence="2">
    <location>
        <begin position="215"/>
        <end position="233"/>
    </location>
</feature>
<evidence type="ECO:0000313" key="4">
    <source>
        <dbReference type="Proteomes" id="UP000008495"/>
    </source>
</evidence>
<proteinExistence type="predicted"/>
<feature type="transmembrane region" description="Helical" evidence="2">
    <location>
        <begin position="12"/>
        <end position="33"/>
    </location>
</feature>
<evidence type="ECO:0000313" key="3">
    <source>
        <dbReference type="EMBL" id="GAB78973.1"/>
    </source>
</evidence>
<dbReference type="OrthoDB" id="9936464at2"/>
<evidence type="ECO:0000256" key="2">
    <source>
        <dbReference type="SAM" id="Phobius"/>
    </source>
</evidence>
<dbReference type="eggNOG" id="ENOG5032SDA">
    <property type="taxonomic scope" value="Bacteria"/>
</dbReference>
<evidence type="ECO:0000256" key="1">
    <source>
        <dbReference type="SAM" id="MobiDB-lite"/>
    </source>
</evidence>
<feature type="transmembrane region" description="Helical" evidence="2">
    <location>
        <begin position="270"/>
        <end position="286"/>
    </location>
</feature>
<keyword evidence="2" id="KW-0812">Transmembrane</keyword>
<feature type="transmembrane region" description="Helical" evidence="2">
    <location>
        <begin position="39"/>
        <end position="57"/>
    </location>
</feature>
<dbReference type="EMBL" id="BAGZ01000017">
    <property type="protein sequence ID" value="GAB78973.1"/>
    <property type="molecule type" value="Genomic_DNA"/>
</dbReference>
<dbReference type="RefSeq" id="WP_006503730.1">
    <property type="nucleotide sequence ID" value="NZ_BAGZ01000017.1"/>
</dbReference>
<dbReference type="Proteomes" id="UP000008495">
    <property type="component" value="Unassembled WGS sequence"/>
</dbReference>
<comment type="caution">
    <text evidence="3">The sequence shown here is derived from an EMBL/GenBank/DDBJ whole genome shotgun (WGS) entry which is preliminary data.</text>
</comment>
<dbReference type="STRING" id="100225.SAMN05421595_0189"/>